<evidence type="ECO:0000259" key="7">
    <source>
        <dbReference type="Pfam" id="PF17827"/>
    </source>
</evidence>
<gene>
    <name evidence="8" type="primary">prmC</name>
    <name evidence="8" type="ORF">NCTC13149_00886</name>
</gene>
<dbReference type="CDD" id="cd02440">
    <property type="entry name" value="AdoMet_MTases"/>
    <property type="match status" value="1"/>
</dbReference>
<evidence type="ECO:0000259" key="6">
    <source>
        <dbReference type="Pfam" id="PF05175"/>
    </source>
</evidence>
<dbReference type="GO" id="GO:0032259">
    <property type="term" value="P:methylation"/>
    <property type="evidence" value="ECO:0007669"/>
    <property type="project" value="UniProtKB-KW"/>
</dbReference>
<evidence type="ECO:0000313" key="9">
    <source>
        <dbReference type="Proteomes" id="UP000255517"/>
    </source>
</evidence>
<dbReference type="Gene3D" id="1.10.8.10">
    <property type="entry name" value="DNA helicase RuvA subunit, C-terminal domain"/>
    <property type="match status" value="1"/>
</dbReference>
<dbReference type="SUPFAM" id="SSF53335">
    <property type="entry name" value="S-adenosyl-L-methionine-dependent methyltransferases"/>
    <property type="match status" value="1"/>
</dbReference>
<evidence type="ECO:0000256" key="5">
    <source>
        <dbReference type="ARBA" id="ARBA00048391"/>
    </source>
</evidence>
<keyword evidence="4" id="KW-0949">S-adenosyl-L-methionine</keyword>
<dbReference type="PANTHER" id="PTHR18895">
    <property type="entry name" value="HEMK METHYLTRANSFERASE"/>
    <property type="match status" value="1"/>
</dbReference>
<organism evidence="8 9">
    <name type="scientific">Peptoniphilus lacrimalis</name>
    <dbReference type="NCBI Taxonomy" id="33031"/>
    <lineage>
        <taxon>Bacteria</taxon>
        <taxon>Bacillati</taxon>
        <taxon>Bacillota</taxon>
        <taxon>Tissierellia</taxon>
        <taxon>Tissierellales</taxon>
        <taxon>Peptoniphilaceae</taxon>
        <taxon>Peptoniphilus</taxon>
    </lineage>
</organism>
<dbReference type="InterPro" id="IPR050320">
    <property type="entry name" value="N5-glutamine_MTase"/>
</dbReference>
<evidence type="ECO:0000313" key="8">
    <source>
        <dbReference type="EMBL" id="SUB57071.1"/>
    </source>
</evidence>
<comment type="catalytic activity">
    <reaction evidence="5">
        <text>L-glutaminyl-[peptide chain release factor] + S-adenosyl-L-methionine = N(5)-methyl-L-glutaminyl-[peptide chain release factor] + S-adenosyl-L-homocysteine + H(+)</text>
        <dbReference type="Rhea" id="RHEA:42896"/>
        <dbReference type="Rhea" id="RHEA-COMP:10271"/>
        <dbReference type="Rhea" id="RHEA-COMP:10272"/>
        <dbReference type="ChEBI" id="CHEBI:15378"/>
        <dbReference type="ChEBI" id="CHEBI:30011"/>
        <dbReference type="ChEBI" id="CHEBI:57856"/>
        <dbReference type="ChEBI" id="CHEBI:59789"/>
        <dbReference type="ChEBI" id="CHEBI:61891"/>
        <dbReference type="EC" id="2.1.1.297"/>
    </reaction>
</comment>
<evidence type="ECO:0000256" key="1">
    <source>
        <dbReference type="ARBA" id="ARBA00012771"/>
    </source>
</evidence>
<reference evidence="8 9" key="1">
    <citation type="submission" date="2018-06" db="EMBL/GenBank/DDBJ databases">
        <authorList>
            <consortium name="Pathogen Informatics"/>
            <person name="Doyle S."/>
        </authorList>
    </citation>
    <scope>NUCLEOTIDE SEQUENCE [LARGE SCALE GENOMIC DNA]</scope>
    <source>
        <strain evidence="8 9">NCTC13149</strain>
    </source>
</reference>
<evidence type="ECO:0000256" key="2">
    <source>
        <dbReference type="ARBA" id="ARBA00022603"/>
    </source>
</evidence>
<feature type="domain" description="Release factor glutamine methyltransferase N-terminal" evidence="7">
    <location>
        <begin position="5"/>
        <end position="74"/>
    </location>
</feature>
<keyword evidence="3 8" id="KW-0808">Transferase</keyword>
<dbReference type="RefSeq" id="WP_019034530.1">
    <property type="nucleotide sequence ID" value="NZ_UGSZ01000001.1"/>
</dbReference>
<accession>A0A379C4N6</accession>
<dbReference type="PANTHER" id="PTHR18895:SF74">
    <property type="entry name" value="MTRF1L RELEASE FACTOR GLUTAMINE METHYLTRANSFERASE"/>
    <property type="match status" value="1"/>
</dbReference>
<dbReference type="InterPro" id="IPR029063">
    <property type="entry name" value="SAM-dependent_MTases_sf"/>
</dbReference>
<name>A0A379C4N6_9FIRM</name>
<dbReference type="InterPro" id="IPR040758">
    <property type="entry name" value="PrmC_N"/>
</dbReference>
<dbReference type="InterPro" id="IPR007848">
    <property type="entry name" value="Small_mtfrase_dom"/>
</dbReference>
<feature type="domain" description="Methyltransferase small" evidence="6">
    <location>
        <begin position="98"/>
        <end position="191"/>
    </location>
</feature>
<sequence length="276" mass="31869">MKIKEALSKAIVYLNERKFTDPLYESRLILSLILEKDISFIYAYLDLELEPKDEEKFFQILKMRQSGQPLQYILEETYFMGKKFKINRGVLIPRKETEISVEVITDIIKKNKCKSFLEIGCGSGIVTIMVNLLTNINCGCLDISDLAIENTKTNIKNLGAKVQVFNSNLFENVEGKFDIIYSNPPYIKTGEIKNLQDEVKNFEPISALDGGESGLEFYKKIIKQSTNYLNDNGFLIFEIGYDQKDSIENLMIKDFNIYFKKDLQGYYRVAVGKRRC</sequence>
<proteinExistence type="predicted"/>
<dbReference type="NCBIfam" id="TIGR03534">
    <property type="entry name" value="RF_mod_PrmC"/>
    <property type="match status" value="1"/>
</dbReference>
<keyword evidence="2 8" id="KW-0489">Methyltransferase</keyword>
<dbReference type="GO" id="GO:0102559">
    <property type="term" value="F:peptide chain release factor N(5)-glutamine methyltransferase activity"/>
    <property type="evidence" value="ECO:0007669"/>
    <property type="project" value="UniProtKB-EC"/>
</dbReference>
<dbReference type="OrthoDB" id="9784805at2"/>
<dbReference type="Pfam" id="PF17827">
    <property type="entry name" value="PrmC_N"/>
    <property type="match status" value="1"/>
</dbReference>
<dbReference type="InterPro" id="IPR019874">
    <property type="entry name" value="RF_methyltr_PrmC"/>
</dbReference>
<dbReference type="EMBL" id="UGSZ01000001">
    <property type="protein sequence ID" value="SUB57071.1"/>
    <property type="molecule type" value="Genomic_DNA"/>
</dbReference>
<dbReference type="InterPro" id="IPR004556">
    <property type="entry name" value="HemK-like"/>
</dbReference>
<dbReference type="InterPro" id="IPR002052">
    <property type="entry name" value="DNA_methylase_N6_adenine_CS"/>
</dbReference>
<dbReference type="STRING" id="1122949.GCA_000378725_00629"/>
<dbReference type="PROSITE" id="PS00092">
    <property type="entry name" value="N6_MTASE"/>
    <property type="match status" value="1"/>
</dbReference>
<dbReference type="EC" id="2.1.1.297" evidence="1"/>
<dbReference type="Gene3D" id="3.40.50.150">
    <property type="entry name" value="Vaccinia Virus protein VP39"/>
    <property type="match status" value="1"/>
</dbReference>
<dbReference type="AlphaFoldDB" id="A0A379C4N6"/>
<dbReference type="NCBIfam" id="TIGR00536">
    <property type="entry name" value="hemK_fam"/>
    <property type="match status" value="1"/>
</dbReference>
<evidence type="ECO:0000256" key="4">
    <source>
        <dbReference type="ARBA" id="ARBA00022691"/>
    </source>
</evidence>
<dbReference type="Proteomes" id="UP000255517">
    <property type="component" value="Unassembled WGS sequence"/>
</dbReference>
<dbReference type="Pfam" id="PF05175">
    <property type="entry name" value="MTS"/>
    <property type="match status" value="1"/>
</dbReference>
<protein>
    <recommendedName>
        <fullName evidence="1">peptide chain release factor N(5)-glutamine methyltransferase</fullName>
        <ecNumber evidence="1">2.1.1.297</ecNumber>
    </recommendedName>
</protein>
<dbReference type="GO" id="GO:0003676">
    <property type="term" value="F:nucleic acid binding"/>
    <property type="evidence" value="ECO:0007669"/>
    <property type="project" value="InterPro"/>
</dbReference>
<evidence type="ECO:0000256" key="3">
    <source>
        <dbReference type="ARBA" id="ARBA00022679"/>
    </source>
</evidence>